<dbReference type="AlphaFoldDB" id="A0A6I6FME3"/>
<keyword evidence="3" id="KW-1185">Reference proteome</keyword>
<organism evidence="2 3">
    <name type="scientific">Streptomyces ficellus</name>
    <dbReference type="NCBI Taxonomy" id="1977088"/>
    <lineage>
        <taxon>Bacteria</taxon>
        <taxon>Bacillati</taxon>
        <taxon>Actinomycetota</taxon>
        <taxon>Actinomycetes</taxon>
        <taxon>Kitasatosporales</taxon>
        <taxon>Streptomycetaceae</taxon>
        <taxon>Streptomyces</taxon>
    </lineage>
</organism>
<accession>A0A6I6FME3</accession>
<evidence type="ECO:0000313" key="2">
    <source>
        <dbReference type="EMBL" id="QGV77456.1"/>
    </source>
</evidence>
<protein>
    <submittedName>
        <fullName evidence="2">Uncharacterized protein</fullName>
    </submittedName>
</protein>
<evidence type="ECO:0000256" key="1">
    <source>
        <dbReference type="SAM" id="MobiDB-lite"/>
    </source>
</evidence>
<proteinExistence type="predicted"/>
<gene>
    <name evidence="2" type="ORF">EIZ62_03720</name>
</gene>
<dbReference type="EMBL" id="CP034279">
    <property type="protein sequence ID" value="QGV77456.1"/>
    <property type="molecule type" value="Genomic_DNA"/>
</dbReference>
<feature type="region of interest" description="Disordered" evidence="1">
    <location>
        <begin position="1"/>
        <end position="41"/>
    </location>
</feature>
<dbReference type="KEGG" id="sfic:EIZ62_03720"/>
<sequence length="115" mass="11792">MAARPAPYPGLPGGHSEVGRPGARPGECPESIGVRPEGGGRGVRCVLSQGGGGRHGGAMATDDNAATVRAGRHGPGETLRTRPRSIDHERRWIRAARAPMSGSLACRAAPGQRVA</sequence>
<name>A0A6I6FME3_9ACTN</name>
<reference evidence="2 3" key="1">
    <citation type="submission" date="2018-12" db="EMBL/GenBank/DDBJ databases">
        <title>Complete genome sequence of Streptomyces ficellus NRRL8067, the producer of ficellomycin, feldamycin and nojirimycin.</title>
        <authorList>
            <person name="Zhang H."/>
            <person name="Yue R."/>
            <person name="Liu Y."/>
            <person name="Li M."/>
            <person name="Mu H."/>
            <person name="Zhang J."/>
        </authorList>
    </citation>
    <scope>NUCLEOTIDE SEQUENCE [LARGE SCALE GENOMIC DNA]</scope>
    <source>
        <strain evidence="2 3">NRRL 8067</strain>
    </source>
</reference>
<feature type="compositionally biased region" description="Pro residues" evidence="1">
    <location>
        <begin position="1"/>
        <end position="10"/>
    </location>
</feature>
<evidence type="ECO:0000313" key="3">
    <source>
        <dbReference type="Proteomes" id="UP000422572"/>
    </source>
</evidence>
<dbReference type="Proteomes" id="UP000422572">
    <property type="component" value="Chromosome"/>
</dbReference>